<sequence>MERCFGLGEATQEPKGEAQEELSRQFATMLQAVQWRLQPSCPGSDVRLRLLTRLRSRQAGEDSSKLPAEVRAVRGALM</sequence>
<organism evidence="1 2">
    <name type="scientific">Symbiodinium microadriaticum</name>
    <name type="common">Dinoflagellate</name>
    <name type="synonym">Zooxanthella microadriatica</name>
    <dbReference type="NCBI Taxonomy" id="2951"/>
    <lineage>
        <taxon>Eukaryota</taxon>
        <taxon>Sar</taxon>
        <taxon>Alveolata</taxon>
        <taxon>Dinophyceae</taxon>
        <taxon>Suessiales</taxon>
        <taxon>Symbiodiniaceae</taxon>
        <taxon>Symbiodinium</taxon>
    </lineage>
</organism>
<accession>A0A1Q9CMN4</accession>
<dbReference type="AlphaFoldDB" id="A0A1Q9CMN4"/>
<evidence type="ECO:0000313" key="2">
    <source>
        <dbReference type="Proteomes" id="UP000186817"/>
    </source>
</evidence>
<dbReference type="Proteomes" id="UP000186817">
    <property type="component" value="Unassembled WGS sequence"/>
</dbReference>
<protein>
    <submittedName>
        <fullName evidence="1">Uncharacterized protein</fullName>
    </submittedName>
</protein>
<reference evidence="1 2" key="1">
    <citation type="submission" date="2016-02" db="EMBL/GenBank/DDBJ databases">
        <title>Genome analysis of coral dinoflagellate symbionts highlights evolutionary adaptations to a symbiotic lifestyle.</title>
        <authorList>
            <person name="Aranda M."/>
            <person name="Li Y."/>
            <person name="Liew Y.J."/>
            <person name="Baumgarten S."/>
            <person name="Simakov O."/>
            <person name="Wilson M."/>
            <person name="Piel J."/>
            <person name="Ashoor H."/>
            <person name="Bougouffa S."/>
            <person name="Bajic V.B."/>
            <person name="Ryu T."/>
            <person name="Ravasi T."/>
            <person name="Bayer T."/>
            <person name="Micklem G."/>
            <person name="Kim H."/>
            <person name="Bhak J."/>
            <person name="Lajeunesse T.C."/>
            <person name="Voolstra C.R."/>
        </authorList>
    </citation>
    <scope>NUCLEOTIDE SEQUENCE [LARGE SCALE GENOMIC DNA]</scope>
    <source>
        <strain evidence="1 2">CCMP2467</strain>
    </source>
</reference>
<dbReference type="EMBL" id="LSRX01001060">
    <property type="protein sequence ID" value="OLP84180.1"/>
    <property type="molecule type" value="Genomic_DNA"/>
</dbReference>
<proteinExistence type="predicted"/>
<evidence type="ECO:0000313" key="1">
    <source>
        <dbReference type="EMBL" id="OLP84180.1"/>
    </source>
</evidence>
<comment type="caution">
    <text evidence="1">The sequence shown here is derived from an EMBL/GenBank/DDBJ whole genome shotgun (WGS) entry which is preliminary data.</text>
</comment>
<gene>
    <name evidence="1" type="ORF">AK812_SmicGene34971</name>
</gene>
<name>A0A1Q9CMN4_SYMMI</name>
<keyword evidence="2" id="KW-1185">Reference proteome</keyword>